<dbReference type="GO" id="GO:0017119">
    <property type="term" value="C:Golgi transport complex"/>
    <property type="evidence" value="ECO:0007669"/>
    <property type="project" value="InterPro"/>
</dbReference>
<evidence type="ECO:0000313" key="7">
    <source>
        <dbReference type="Proteomes" id="UP000887565"/>
    </source>
</evidence>
<keyword evidence="4" id="KW-0472">Membrane</keyword>
<dbReference type="PANTHER" id="PTHR13228">
    <property type="entry name" value="CONSERVED OLIGOMERIC GOLGI COMPLEX COMPONENT 5"/>
    <property type="match status" value="1"/>
</dbReference>
<dbReference type="InterPro" id="IPR019465">
    <property type="entry name" value="Cog5"/>
</dbReference>
<dbReference type="WBParaSite" id="nRc.2.0.1.t14621-RA">
    <property type="protein sequence ID" value="nRc.2.0.1.t14621-RA"/>
    <property type="gene ID" value="nRc.2.0.1.g14621"/>
</dbReference>
<evidence type="ECO:0000259" key="6">
    <source>
        <dbReference type="Pfam" id="PF20649"/>
    </source>
</evidence>
<evidence type="ECO:0000256" key="4">
    <source>
        <dbReference type="ARBA" id="ARBA00023136"/>
    </source>
</evidence>
<comment type="subcellular location">
    <subcellularLocation>
        <location evidence="1">Golgi apparatus membrane</location>
        <topology evidence="1">Peripheral membrane protein</topology>
    </subcellularLocation>
</comment>
<evidence type="ECO:0000256" key="3">
    <source>
        <dbReference type="ARBA" id="ARBA00023034"/>
    </source>
</evidence>
<sequence>MEIDEQFLSNDFNVEHYVGKLLEENGSIPEQLTILGSNSVALDRHLKEQISAHYDQLLSQAGNIESLEEVLSILNQHIKGLKLSSSRTCDKVCELFKKTELRTMQLGRLHKTCSLLRNVIRILQLYGRLTNNNDGKAVNFGNDLAKNAQIIQELYDLSAQDTELKNLRLVQNELSRSKNFLQEILTCARQTLKQGAKQQHQAKVSSALQAFHNLRCLKQQMDGYGRELVNECSQILKFLDQSQQIVGKDDQNVRRDALSQPGSSTLNRHTQSSITIRTNLWNDLNRYVDFLQSICTQINVISLVASKKRDSTAHQLFDQLLSDCDIKEGKNFDRDSFYVKLFEKIVDQSKFSFDNANFLAKQTLESEYPRLLRYMEVVFAKLEGLKSTIPDGESKLRAIFELFETNYLSKSLARLFDSINIDDNNYNGIHSSSLSLDSKFQKRENVSSTPNLLGKSEIDSILRTINDEMDVCKFDRHLYEQARKNVAKTLKLFCVKCEQSLHIDEDARQIISSMTPVQKRNVEIANGLNYLYNGFQILWEQDSYLKQDIHLIESLSEMRSLMKSVVNMLTNAIQDALVSIIATMHQENFAIPQNVAQQCSLYVKEMQNFCNRVFRNYLNYYECKDLVREENAALARKVVDLFLIHTSLVRPINENGKLRMISDFVQVELALNPFFGYGSSESSSDMSFSSSFKHFKTAKSLFSAESLENVLDLGDAVESNDDRTIIPGVSISYSLLIHFIISISPPELPSPYVTAGWTLTKYVDQSMPLGENKMYCNDNADHDDVHWYASRSSELERLYFLKGTLENYARSVQDAGAISYASLYPRFYVYLRDLGCIGLGHTCNGASRSGPRAHLYFTATVTAAVTNQISA</sequence>
<dbReference type="AlphaFoldDB" id="A0A915IKT9"/>
<organism evidence="7 8">
    <name type="scientific">Romanomermis culicivorax</name>
    <name type="common">Nematode worm</name>
    <dbReference type="NCBI Taxonomy" id="13658"/>
    <lineage>
        <taxon>Eukaryota</taxon>
        <taxon>Metazoa</taxon>
        <taxon>Ecdysozoa</taxon>
        <taxon>Nematoda</taxon>
        <taxon>Enoplea</taxon>
        <taxon>Dorylaimia</taxon>
        <taxon>Mermithida</taxon>
        <taxon>Mermithoidea</taxon>
        <taxon>Mermithidae</taxon>
        <taxon>Romanomermis</taxon>
    </lineage>
</organism>
<keyword evidence="3" id="KW-0333">Golgi apparatus</keyword>
<evidence type="ECO:0000256" key="2">
    <source>
        <dbReference type="ARBA" id="ARBA00020974"/>
    </source>
</evidence>
<dbReference type="InterPro" id="IPR049176">
    <property type="entry name" value="COG5_N"/>
</dbReference>
<dbReference type="Proteomes" id="UP000887565">
    <property type="component" value="Unplaced"/>
</dbReference>
<reference evidence="8" key="1">
    <citation type="submission" date="2022-11" db="UniProtKB">
        <authorList>
            <consortium name="WormBaseParasite"/>
        </authorList>
    </citation>
    <scope>IDENTIFICATION</scope>
</reference>
<name>A0A915IKT9_ROMCU</name>
<proteinExistence type="predicted"/>
<keyword evidence="7" id="KW-1185">Reference proteome</keyword>
<dbReference type="OMA" id="MMVEYFE"/>
<evidence type="ECO:0000313" key="8">
    <source>
        <dbReference type="WBParaSite" id="nRc.2.0.1.t14621-RA"/>
    </source>
</evidence>
<dbReference type="GO" id="GO:0006891">
    <property type="term" value="P:intra-Golgi vesicle-mediated transport"/>
    <property type="evidence" value="ECO:0007669"/>
    <property type="project" value="InterPro"/>
</dbReference>
<dbReference type="PANTHER" id="PTHR13228:SF3">
    <property type="entry name" value="CONSERVED OLIGOMERIC GOLGI COMPLEX SUBUNIT 5"/>
    <property type="match status" value="1"/>
</dbReference>
<dbReference type="InterPro" id="IPR048485">
    <property type="entry name" value="COG5_helical"/>
</dbReference>
<evidence type="ECO:0000256" key="1">
    <source>
        <dbReference type="ARBA" id="ARBA00004395"/>
    </source>
</evidence>
<protein>
    <recommendedName>
        <fullName evidence="2">Conserved oligomeric Golgi complex subunit 5</fullName>
    </recommendedName>
</protein>
<accession>A0A915IKT9</accession>
<dbReference type="Pfam" id="PF10392">
    <property type="entry name" value="COG5_N"/>
    <property type="match status" value="1"/>
</dbReference>
<evidence type="ECO:0000259" key="5">
    <source>
        <dbReference type="Pfam" id="PF10392"/>
    </source>
</evidence>
<dbReference type="GO" id="GO:0000139">
    <property type="term" value="C:Golgi membrane"/>
    <property type="evidence" value="ECO:0007669"/>
    <property type="project" value="UniProtKB-SubCell"/>
</dbReference>
<dbReference type="Pfam" id="PF20649">
    <property type="entry name" value="COG5_C"/>
    <property type="match status" value="1"/>
</dbReference>
<feature type="domain" description="Conserved oligomeric Golgi complex subunit 5 helical" evidence="6">
    <location>
        <begin position="164"/>
        <end position="377"/>
    </location>
</feature>
<feature type="domain" description="Conserved oligomeric Golgi complex subunit 5 N-terminal" evidence="5">
    <location>
        <begin position="5"/>
        <end position="129"/>
    </location>
</feature>